<dbReference type="InterPro" id="IPR006702">
    <property type="entry name" value="CASP_dom"/>
</dbReference>
<dbReference type="Proteomes" id="UP001632038">
    <property type="component" value="Unassembled WGS sequence"/>
</dbReference>
<proteinExistence type="inferred from homology"/>
<protein>
    <recommendedName>
        <fullName evidence="7">CASP-like protein</fullName>
    </recommendedName>
</protein>
<keyword evidence="6" id="KW-0472">Membrane</keyword>
<dbReference type="AlphaFoldDB" id="A0ABD3EK70"/>
<keyword evidence="4" id="KW-0812">Transmembrane</keyword>
<evidence type="ECO:0000256" key="1">
    <source>
        <dbReference type="ARBA" id="ARBA00004651"/>
    </source>
</evidence>
<evidence type="ECO:0000256" key="5">
    <source>
        <dbReference type="ARBA" id="ARBA00022989"/>
    </source>
</evidence>
<evidence type="ECO:0000313" key="9">
    <source>
        <dbReference type="EMBL" id="KAL3654614.1"/>
    </source>
</evidence>
<dbReference type="EMBL" id="JAVIJP010000004">
    <property type="protein sequence ID" value="KAL3654614.1"/>
    <property type="molecule type" value="Genomic_DNA"/>
</dbReference>
<accession>A0ABD3EK70</accession>
<evidence type="ECO:0000256" key="2">
    <source>
        <dbReference type="ARBA" id="ARBA00007651"/>
    </source>
</evidence>
<evidence type="ECO:0000259" key="8">
    <source>
        <dbReference type="Pfam" id="PF04535"/>
    </source>
</evidence>
<keyword evidence="10" id="KW-1185">Reference proteome</keyword>
<comment type="subunit">
    <text evidence="7">Homodimer and heterodimers.</text>
</comment>
<comment type="subcellular location">
    <subcellularLocation>
        <location evidence="1 7">Cell membrane</location>
        <topology evidence="1 7">Multi-pass membrane protein</topology>
    </subcellularLocation>
</comment>
<gene>
    <name evidence="9" type="ORF">CASFOL_001599</name>
</gene>
<evidence type="ECO:0000256" key="4">
    <source>
        <dbReference type="ARBA" id="ARBA00022692"/>
    </source>
</evidence>
<dbReference type="Pfam" id="PF04535">
    <property type="entry name" value="CASP_dom"/>
    <property type="match status" value="1"/>
</dbReference>
<keyword evidence="3 7" id="KW-1003">Cell membrane</keyword>
<evidence type="ECO:0000256" key="3">
    <source>
        <dbReference type="ARBA" id="ARBA00022475"/>
    </source>
</evidence>
<evidence type="ECO:0000256" key="7">
    <source>
        <dbReference type="RuleBase" id="RU361233"/>
    </source>
</evidence>
<sequence length="93" mass="10167">MEKSEATTSIEIAETSQERKGKAALLSGVENEKAAVFKRGVAIFDLILRISAATATLAATITMGTTQQTLPFFTQFFQFQANYDDLPTFTLVI</sequence>
<evidence type="ECO:0000313" key="10">
    <source>
        <dbReference type="Proteomes" id="UP001632038"/>
    </source>
</evidence>
<dbReference type="GO" id="GO:0005886">
    <property type="term" value="C:plasma membrane"/>
    <property type="evidence" value="ECO:0007669"/>
    <property type="project" value="UniProtKB-SubCell"/>
</dbReference>
<comment type="similarity">
    <text evidence="2 7">Belongs to the Casparian strip membrane proteins (CASP) family.</text>
</comment>
<evidence type="ECO:0000256" key="6">
    <source>
        <dbReference type="ARBA" id="ARBA00023136"/>
    </source>
</evidence>
<feature type="domain" description="Casparian strip membrane protein" evidence="8">
    <location>
        <begin position="39"/>
        <end position="92"/>
    </location>
</feature>
<organism evidence="9 10">
    <name type="scientific">Castilleja foliolosa</name>
    <dbReference type="NCBI Taxonomy" id="1961234"/>
    <lineage>
        <taxon>Eukaryota</taxon>
        <taxon>Viridiplantae</taxon>
        <taxon>Streptophyta</taxon>
        <taxon>Embryophyta</taxon>
        <taxon>Tracheophyta</taxon>
        <taxon>Spermatophyta</taxon>
        <taxon>Magnoliopsida</taxon>
        <taxon>eudicotyledons</taxon>
        <taxon>Gunneridae</taxon>
        <taxon>Pentapetalae</taxon>
        <taxon>asterids</taxon>
        <taxon>lamiids</taxon>
        <taxon>Lamiales</taxon>
        <taxon>Orobanchaceae</taxon>
        <taxon>Pedicularideae</taxon>
        <taxon>Castillejinae</taxon>
        <taxon>Castilleja</taxon>
    </lineage>
</organism>
<reference evidence="10" key="1">
    <citation type="journal article" date="2024" name="IScience">
        <title>Strigolactones Initiate the Formation of Haustorium-like Structures in Castilleja.</title>
        <authorList>
            <person name="Buerger M."/>
            <person name="Peterson D."/>
            <person name="Chory J."/>
        </authorList>
    </citation>
    <scope>NUCLEOTIDE SEQUENCE [LARGE SCALE GENOMIC DNA]</scope>
</reference>
<keyword evidence="5" id="KW-1133">Transmembrane helix</keyword>
<comment type="caution">
    <text evidence="9">The sequence shown here is derived from an EMBL/GenBank/DDBJ whole genome shotgun (WGS) entry which is preliminary data.</text>
</comment>
<name>A0ABD3EK70_9LAMI</name>